<name>A0A3M7P9D4_BRAPC</name>
<gene>
    <name evidence="1" type="ORF">BpHYR1_033390</name>
</gene>
<organism evidence="1 2">
    <name type="scientific">Brachionus plicatilis</name>
    <name type="common">Marine rotifer</name>
    <name type="synonym">Brachionus muelleri</name>
    <dbReference type="NCBI Taxonomy" id="10195"/>
    <lineage>
        <taxon>Eukaryota</taxon>
        <taxon>Metazoa</taxon>
        <taxon>Spiralia</taxon>
        <taxon>Gnathifera</taxon>
        <taxon>Rotifera</taxon>
        <taxon>Eurotatoria</taxon>
        <taxon>Monogononta</taxon>
        <taxon>Pseudotrocha</taxon>
        <taxon>Ploima</taxon>
        <taxon>Brachionidae</taxon>
        <taxon>Brachionus</taxon>
    </lineage>
</organism>
<comment type="caution">
    <text evidence="1">The sequence shown here is derived from an EMBL/GenBank/DDBJ whole genome shotgun (WGS) entry which is preliminary data.</text>
</comment>
<evidence type="ECO:0000313" key="2">
    <source>
        <dbReference type="Proteomes" id="UP000276133"/>
    </source>
</evidence>
<proteinExistence type="predicted"/>
<sequence length="71" mass="7589">MNFSPAPHLPHRICCLCRCGTLAAKPAVSSTSPFVAFAAVVAVWREPSAHSGPLHTFWPFSPTLPSPMTLS</sequence>
<evidence type="ECO:0000313" key="1">
    <source>
        <dbReference type="EMBL" id="RMZ95706.1"/>
    </source>
</evidence>
<dbReference type="AlphaFoldDB" id="A0A3M7P9D4"/>
<dbReference type="Proteomes" id="UP000276133">
    <property type="component" value="Unassembled WGS sequence"/>
</dbReference>
<keyword evidence="2" id="KW-1185">Reference proteome</keyword>
<accession>A0A3M7P9D4</accession>
<dbReference type="EMBL" id="REGN01012350">
    <property type="protein sequence ID" value="RMZ95706.1"/>
    <property type="molecule type" value="Genomic_DNA"/>
</dbReference>
<protein>
    <submittedName>
        <fullName evidence="1">Uncharacterized protein</fullName>
    </submittedName>
</protein>
<reference evidence="1 2" key="1">
    <citation type="journal article" date="2018" name="Sci. Rep.">
        <title>Genomic signatures of local adaptation to the degree of environmental predictability in rotifers.</title>
        <authorList>
            <person name="Franch-Gras L."/>
            <person name="Hahn C."/>
            <person name="Garcia-Roger E.M."/>
            <person name="Carmona M.J."/>
            <person name="Serra M."/>
            <person name="Gomez A."/>
        </authorList>
    </citation>
    <scope>NUCLEOTIDE SEQUENCE [LARGE SCALE GENOMIC DNA]</scope>
    <source>
        <strain evidence="1">HYR1</strain>
    </source>
</reference>